<reference evidence="1 2" key="1">
    <citation type="submission" date="2016-10" db="EMBL/GenBank/DDBJ databases">
        <authorList>
            <person name="de Groot N.N."/>
        </authorList>
    </citation>
    <scope>NUCLEOTIDE SEQUENCE [LARGE SCALE GENOMIC DNA]</scope>
    <source>
        <strain evidence="1 2">CGMCC 1.7056</strain>
    </source>
</reference>
<dbReference type="Pfam" id="PF06277">
    <property type="entry name" value="EutA"/>
    <property type="match status" value="1"/>
</dbReference>
<name>A0A1I1EEW9_9ACTN</name>
<protein>
    <submittedName>
        <fullName evidence="1">Ethanolamine utilization protein EutA</fullName>
    </submittedName>
</protein>
<dbReference type="AlphaFoldDB" id="A0A1I1EEW9"/>
<sequence>MDRTPHASGPAGLDGVERFILHSAGLDVGTATSHLTISQLVLTRPTAALSSRLTVTERTELFHSEIRLTPYDVDGRIDAAGLADFLDKAYVGSGFTPADIDSGVVIVTGEAARRDNAPRIAQLLARSAGSFVCVAAGDHYEAVLAVHGSGAVALSEQGRRVLNVDIGGGTTKLAIAYGGEVEHTAALSVGARLLAWDVDGRLTRIEPAGRWFLDQVWSGAAVGHHVSENVLDEVAKVMADLLGEALGTHPRSALLASHWVTEPLPLAAMVDIDVVTFSGGVSEFVYGREARDFGDLGARLGAEVRRRFATDMVSLGSRLTEPTGGIRATVLGAAEHSLQASGVTSHVDSALLPTYGLKAVRARVVAAHGLADRLAATRARFEVDGIDLACVFALALDADPDYTLLRAIGEELVRAATEGAPLYVAVDADVAAALGRILSRELGWAGPLIVIDGISVGDFDYVDIGRPLGAVDAVPVTVKALNFLHR</sequence>
<evidence type="ECO:0000313" key="2">
    <source>
        <dbReference type="Proteomes" id="UP000198832"/>
    </source>
</evidence>
<dbReference type="PIRSF" id="PIRSF012293">
    <property type="entry name" value="EutA"/>
    <property type="match status" value="1"/>
</dbReference>
<evidence type="ECO:0000313" key="1">
    <source>
        <dbReference type="EMBL" id="SFB85714.1"/>
    </source>
</evidence>
<dbReference type="RefSeq" id="WP_091120117.1">
    <property type="nucleotide sequence ID" value="NZ_FOLB01000002.1"/>
</dbReference>
<proteinExistence type="predicted"/>
<dbReference type="STRING" id="574651.SAMN04487968_10252"/>
<dbReference type="Gene3D" id="3.30.420.40">
    <property type="match status" value="1"/>
</dbReference>
<dbReference type="InterPro" id="IPR009377">
    <property type="entry name" value="EutA"/>
</dbReference>
<dbReference type="OrthoDB" id="1542at2"/>
<organism evidence="1 2">
    <name type="scientific">Nocardioides terrae</name>
    <dbReference type="NCBI Taxonomy" id="574651"/>
    <lineage>
        <taxon>Bacteria</taxon>
        <taxon>Bacillati</taxon>
        <taxon>Actinomycetota</taxon>
        <taxon>Actinomycetes</taxon>
        <taxon>Propionibacteriales</taxon>
        <taxon>Nocardioidaceae</taxon>
        <taxon>Nocardioides</taxon>
    </lineage>
</organism>
<dbReference type="EMBL" id="FOLB01000002">
    <property type="protein sequence ID" value="SFB85714.1"/>
    <property type="molecule type" value="Genomic_DNA"/>
</dbReference>
<accession>A0A1I1EEW9</accession>
<dbReference type="Proteomes" id="UP000198832">
    <property type="component" value="Unassembled WGS sequence"/>
</dbReference>
<dbReference type="SUPFAM" id="SSF53067">
    <property type="entry name" value="Actin-like ATPase domain"/>
    <property type="match status" value="1"/>
</dbReference>
<gene>
    <name evidence="1" type="ORF">SAMN04487968_10252</name>
</gene>
<dbReference type="Gene3D" id="3.30.420.150">
    <property type="entry name" value="Exopolyphosphatase. Domain 2"/>
    <property type="match status" value="1"/>
</dbReference>
<dbReference type="InterPro" id="IPR043129">
    <property type="entry name" value="ATPase_NBD"/>
</dbReference>
<keyword evidence="2" id="KW-1185">Reference proteome</keyword>